<dbReference type="InterPro" id="IPR027417">
    <property type="entry name" value="P-loop_NTPase"/>
</dbReference>
<dbReference type="AlphaFoldDB" id="Q6D3H8"/>
<dbReference type="eggNOG" id="COG0563">
    <property type="taxonomic scope" value="Bacteria"/>
</dbReference>
<evidence type="ECO:0000313" key="1">
    <source>
        <dbReference type="EMBL" id="CAG75666.1"/>
    </source>
</evidence>
<accession>Q6D3H8</accession>
<sequence>MMRINIIGTSGSGKSTLARRLSVKLDTAYVEMDALFWLSDWQGRTDAEFFQRLEDALEPDSWVLDGNYNRTRDIKWRNVEVVIWVDYCFTRTLFQAVRRAYLRAWHKEELWSGTGNKEFFLRSFFSRDSIILWTIKTYSKNRKRYLADLANPLYRHIRFITLRSPRECETFLQHLPKEIRTHSA</sequence>
<name>Q6D3H8_PECAS</name>
<dbReference type="Proteomes" id="UP000007966">
    <property type="component" value="Chromosome"/>
</dbReference>
<dbReference type="DNASU" id="2881494"/>
<dbReference type="PANTHER" id="PTHR37816:SF1">
    <property type="entry name" value="TOXIN"/>
    <property type="match status" value="1"/>
</dbReference>
<reference evidence="1" key="1">
    <citation type="submission" date="2004-02" db="EMBL/GenBank/DDBJ databases">
        <title>The genome sequence of the enterobacterial phytopathogen Erwinia carotovora subsp. atroseptica SCRI1043 and functional genomic identification of novel virulence factors.</title>
        <authorList>
            <person name="Bell K.S."/>
            <person name="Sebaihia M."/>
            <person name="Pritchard L."/>
            <person name="Holden M."/>
            <person name="Hyman L.J."/>
            <person name="Holeva M.C."/>
            <person name="Thomson N.R."/>
            <person name="Bentley S.D."/>
            <person name="Churcher C."/>
            <person name="Mungall K."/>
            <person name="Atkin R."/>
            <person name="Bason N."/>
            <person name="Brooks K."/>
            <person name="Chillingworth T."/>
            <person name="Clark K."/>
            <person name="Doggett J."/>
            <person name="Fraser A."/>
            <person name="Hance Z."/>
            <person name="Hauser H."/>
            <person name="Jagels K."/>
            <person name="Moule S."/>
            <person name="Norbertczak H."/>
            <person name="Ormond D."/>
            <person name="Price C."/>
            <person name="Quail M.A."/>
            <person name="Sanders M."/>
            <person name="Walker D."/>
            <person name="Whitehead S."/>
            <person name="Salmond G.P.C."/>
            <person name="Birch P.R.J."/>
            <person name="Barrell B.G."/>
            <person name="Parkhill J."/>
            <person name="Toth I.K."/>
        </authorList>
    </citation>
    <scope>NUCLEOTIDE SEQUENCE</scope>
    <source>
        <strain evidence="1">SCRI1043</strain>
    </source>
</reference>
<dbReference type="PANTHER" id="PTHR37816">
    <property type="entry name" value="YALI0E33011P"/>
    <property type="match status" value="1"/>
</dbReference>
<dbReference type="EMBL" id="BX950851">
    <property type="protein sequence ID" value="CAG75666.1"/>
    <property type="molecule type" value="Genomic_DNA"/>
</dbReference>
<protein>
    <recommendedName>
        <fullName evidence="3">Adenylate kinase</fullName>
    </recommendedName>
</protein>
<dbReference type="SUPFAM" id="SSF52540">
    <property type="entry name" value="P-loop containing nucleoside triphosphate hydrolases"/>
    <property type="match status" value="1"/>
</dbReference>
<keyword evidence="2" id="KW-1185">Reference proteome</keyword>
<dbReference type="Gene3D" id="3.40.50.300">
    <property type="entry name" value="P-loop containing nucleotide triphosphate hydrolases"/>
    <property type="match status" value="1"/>
</dbReference>
<dbReference type="KEGG" id="eca:ECA2766"/>
<dbReference type="HOGENOM" id="CLU_092618_1_1_6"/>
<dbReference type="InterPro" id="IPR052922">
    <property type="entry name" value="Cytidylate_Kinase-2"/>
</dbReference>
<proteinExistence type="predicted"/>
<gene>
    <name evidence="1" type="ordered locus">ECA2766</name>
</gene>
<evidence type="ECO:0000313" key="2">
    <source>
        <dbReference type="Proteomes" id="UP000007966"/>
    </source>
</evidence>
<organism evidence="1 2">
    <name type="scientific">Pectobacterium atrosepticum (strain SCRI 1043 / ATCC BAA-672)</name>
    <name type="common">Erwinia carotovora subsp. atroseptica</name>
    <dbReference type="NCBI Taxonomy" id="218491"/>
    <lineage>
        <taxon>Bacteria</taxon>
        <taxon>Pseudomonadati</taxon>
        <taxon>Pseudomonadota</taxon>
        <taxon>Gammaproteobacteria</taxon>
        <taxon>Enterobacterales</taxon>
        <taxon>Pectobacteriaceae</taxon>
        <taxon>Pectobacterium</taxon>
    </lineage>
</organism>
<evidence type="ECO:0008006" key="3">
    <source>
        <dbReference type="Google" id="ProtNLM"/>
    </source>
</evidence>
<dbReference type="STRING" id="218491.ECA2766"/>